<evidence type="ECO:0000256" key="2">
    <source>
        <dbReference type="ARBA" id="ARBA00005013"/>
    </source>
</evidence>
<gene>
    <name evidence="8" type="ORF">AS203_06500</name>
</gene>
<evidence type="ECO:0000256" key="4">
    <source>
        <dbReference type="ARBA" id="ARBA00022909"/>
    </source>
</evidence>
<keyword evidence="9" id="KW-1185">Reference proteome</keyword>
<keyword evidence="5 6" id="KW-0456">Lyase</keyword>
<dbReference type="SUPFAM" id="SSF55620">
    <property type="entry name" value="Tetrahydrobiopterin biosynthesis enzymes-like"/>
    <property type="match status" value="1"/>
</dbReference>
<dbReference type="AlphaFoldDB" id="A0A0S2KNR9"/>
<comment type="pathway">
    <text evidence="2 6">Cofactor biosynthesis; tetrahydrofolate biosynthesis; 2-amino-4-hydroxy-6-hydroxymethyl-7,8-dihydropteridine diphosphate from 7,8-dihydroneopterin triphosphate: step 3/4.</text>
</comment>
<dbReference type="GO" id="GO:0046656">
    <property type="term" value="P:folic acid biosynthetic process"/>
    <property type="evidence" value="ECO:0007669"/>
    <property type="project" value="UniProtKB-UniRule"/>
</dbReference>
<proteinExistence type="inferred from homology"/>
<comment type="similarity">
    <text evidence="3 6">Belongs to the DHNA family.</text>
</comment>
<dbReference type="UniPathway" id="UPA00077">
    <property type="reaction ID" value="UER00154"/>
</dbReference>
<dbReference type="GO" id="GO:0046654">
    <property type="term" value="P:tetrahydrofolate biosynthetic process"/>
    <property type="evidence" value="ECO:0007669"/>
    <property type="project" value="UniProtKB-UniRule"/>
</dbReference>
<dbReference type="GO" id="GO:0016787">
    <property type="term" value="F:hydrolase activity"/>
    <property type="evidence" value="ECO:0007669"/>
    <property type="project" value="UniProtKB-KW"/>
</dbReference>
<dbReference type="PANTHER" id="PTHR42844">
    <property type="entry name" value="DIHYDRONEOPTERIN ALDOLASE 1-RELATED"/>
    <property type="match status" value="1"/>
</dbReference>
<evidence type="ECO:0000256" key="1">
    <source>
        <dbReference type="ARBA" id="ARBA00001353"/>
    </source>
</evidence>
<dbReference type="SMART" id="SM00905">
    <property type="entry name" value="FolB"/>
    <property type="match status" value="1"/>
</dbReference>
<dbReference type="InterPro" id="IPR006156">
    <property type="entry name" value="Dihydroneopterin_aldolase"/>
</dbReference>
<dbReference type="Proteomes" id="UP000056252">
    <property type="component" value="Chromosome"/>
</dbReference>
<evidence type="ECO:0000313" key="8">
    <source>
        <dbReference type="EMBL" id="ALO49901.1"/>
    </source>
</evidence>
<evidence type="ECO:0000256" key="6">
    <source>
        <dbReference type="RuleBase" id="RU362079"/>
    </source>
</evidence>
<dbReference type="InterPro" id="IPR043133">
    <property type="entry name" value="GTP-CH-I_C/QueF"/>
</dbReference>
<evidence type="ECO:0000313" key="9">
    <source>
        <dbReference type="Proteomes" id="UP000056252"/>
    </source>
</evidence>
<comment type="catalytic activity">
    <reaction evidence="1 6">
        <text>7,8-dihydroneopterin = 6-hydroxymethyl-7,8-dihydropterin + glycolaldehyde</text>
        <dbReference type="Rhea" id="RHEA:10540"/>
        <dbReference type="ChEBI" id="CHEBI:17001"/>
        <dbReference type="ChEBI" id="CHEBI:17071"/>
        <dbReference type="ChEBI" id="CHEBI:44841"/>
        <dbReference type="EC" id="4.1.2.25"/>
    </reaction>
</comment>
<comment type="function">
    <text evidence="6">Catalyzes the conversion of 7,8-dihydroneopterin to 6-hydroxymethyl-7,8-dihydropterin.</text>
</comment>
<dbReference type="GO" id="GO:0004150">
    <property type="term" value="F:dihydroneopterin aldolase activity"/>
    <property type="evidence" value="ECO:0007669"/>
    <property type="project" value="UniProtKB-UniRule"/>
</dbReference>
<keyword evidence="8" id="KW-0378">Hydrolase</keyword>
<dbReference type="EMBL" id="CP013195">
    <property type="protein sequence ID" value="ALO49901.1"/>
    <property type="molecule type" value="Genomic_DNA"/>
</dbReference>
<dbReference type="PANTHER" id="PTHR42844:SF1">
    <property type="entry name" value="DIHYDRONEOPTERIN ALDOLASE 1-RELATED"/>
    <property type="match status" value="1"/>
</dbReference>
<dbReference type="Pfam" id="PF02152">
    <property type="entry name" value="FolB"/>
    <property type="match status" value="1"/>
</dbReference>
<feature type="domain" description="Dihydroneopterin aldolase/epimerase" evidence="7">
    <location>
        <begin position="9"/>
        <end position="121"/>
    </location>
</feature>
<dbReference type="OrthoDB" id="9803748at2"/>
<dbReference type="InterPro" id="IPR006157">
    <property type="entry name" value="FolB_dom"/>
</dbReference>
<keyword evidence="4 6" id="KW-0289">Folate biosynthesis</keyword>
<dbReference type="STRING" id="76123.AS203_06500"/>
<dbReference type="eggNOG" id="COG1539">
    <property type="taxonomic scope" value="Bacteria"/>
</dbReference>
<dbReference type="RefSeq" id="WP_036888817.1">
    <property type="nucleotide sequence ID" value="NZ_CP013195.1"/>
</dbReference>
<reference evidence="9" key="1">
    <citation type="submission" date="2015-11" db="EMBL/GenBank/DDBJ databases">
        <authorList>
            <person name="Holder M.E."/>
            <person name="Ajami N.J."/>
            <person name="Petrosino J.F."/>
        </authorList>
    </citation>
    <scope>NUCLEOTIDE SEQUENCE [LARGE SCALE GENOMIC DNA]</scope>
    <source>
        <strain evidence="9">F0113</strain>
    </source>
</reference>
<organism evidence="8 9">
    <name type="scientific">Hoylesella enoeca</name>
    <dbReference type="NCBI Taxonomy" id="76123"/>
    <lineage>
        <taxon>Bacteria</taxon>
        <taxon>Pseudomonadati</taxon>
        <taxon>Bacteroidota</taxon>
        <taxon>Bacteroidia</taxon>
        <taxon>Bacteroidales</taxon>
        <taxon>Prevotellaceae</taxon>
        <taxon>Hoylesella</taxon>
    </lineage>
</organism>
<dbReference type="KEGG" id="peo:AS203_06500"/>
<sequence length="125" mass="14298">MLQLQSSHIYLRNLRFHAYHGVLPQERVVGNDYVIDLRIDYSVERAMQTDHVEDTINYAEVFSLVAKEMAASNCLLERVGWLIARRLTVTYPAINGIELDIRKLNPPMGADCDGAGVHFHFINKK</sequence>
<evidence type="ECO:0000259" key="7">
    <source>
        <dbReference type="SMART" id="SM00905"/>
    </source>
</evidence>
<dbReference type="Gene3D" id="3.30.1130.10">
    <property type="match status" value="1"/>
</dbReference>
<evidence type="ECO:0000256" key="5">
    <source>
        <dbReference type="ARBA" id="ARBA00023239"/>
    </source>
</evidence>
<dbReference type="GO" id="GO:0005737">
    <property type="term" value="C:cytoplasm"/>
    <property type="evidence" value="ECO:0007669"/>
    <property type="project" value="TreeGrafter"/>
</dbReference>
<protein>
    <recommendedName>
        <fullName evidence="6">7,8-dihydroneopterin aldolase</fullName>
        <ecNumber evidence="6">4.1.2.25</ecNumber>
    </recommendedName>
</protein>
<evidence type="ECO:0000256" key="3">
    <source>
        <dbReference type="ARBA" id="ARBA00005708"/>
    </source>
</evidence>
<dbReference type="NCBIfam" id="TIGR00525">
    <property type="entry name" value="folB"/>
    <property type="match status" value="1"/>
</dbReference>
<dbReference type="EC" id="4.1.2.25" evidence="6"/>
<name>A0A0S2KNR9_9BACT</name>
<accession>A0A0S2KNR9</accession>
<dbReference type="NCBIfam" id="TIGR00526">
    <property type="entry name" value="folB_dom"/>
    <property type="match status" value="1"/>
</dbReference>